<dbReference type="Gramene" id="ONK64938">
    <property type="protein sequence ID" value="ONK64938"/>
    <property type="gene ID" value="A4U43_C07F31660"/>
</dbReference>
<protein>
    <submittedName>
        <fullName evidence="1">Uncharacterized protein</fullName>
    </submittedName>
</protein>
<reference evidence="2" key="1">
    <citation type="journal article" date="2017" name="Nat. Commun.">
        <title>The asparagus genome sheds light on the origin and evolution of a young Y chromosome.</title>
        <authorList>
            <person name="Harkess A."/>
            <person name="Zhou J."/>
            <person name="Xu C."/>
            <person name="Bowers J.E."/>
            <person name="Van der Hulst R."/>
            <person name="Ayyampalayam S."/>
            <person name="Mercati F."/>
            <person name="Riccardi P."/>
            <person name="McKain M.R."/>
            <person name="Kakrana A."/>
            <person name="Tang H."/>
            <person name="Ray J."/>
            <person name="Groenendijk J."/>
            <person name="Arikit S."/>
            <person name="Mathioni S.M."/>
            <person name="Nakano M."/>
            <person name="Shan H."/>
            <person name="Telgmann-Rauber A."/>
            <person name="Kanno A."/>
            <person name="Yue Z."/>
            <person name="Chen H."/>
            <person name="Li W."/>
            <person name="Chen Y."/>
            <person name="Xu X."/>
            <person name="Zhang Y."/>
            <person name="Luo S."/>
            <person name="Chen H."/>
            <person name="Gao J."/>
            <person name="Mao Z."/>
            <person name="Pires J.C."/>
            <person name="Luo M."/>
            <person name="Kudrna D."/>
            <person name="Wing R.A."/>
            <person name="Meyers B.C."/>
            <person name="Yi K."/>
            <person name="Kong H."/>
            <person name="Lavrijsen P."/>
            <person name="Sunseri F."/>
            <person name="Falavigna A."/>
            <person name="Ye Y."/>
            <person name="Leebens-Mack J.H."/>
            <person name="Chen G."/>
        </authorList>
    </citation>
    <scope>NUCLEOTIDE SEQUENCE [LARGE SCALE GENOMIC DNA]</scope>
    <source>
        <strain evidence="2">cv. DH0086</strain>
    </source>
</reference>
<name>A0A5P1EGB1_ASPOF</name>
<accession>A0A5P1EGB1</accession>
<sequence length="189" mass="21489">MIGLIRGWLTALSSKRLLQKAPIVKLDEGSPSLIKKIASYSDWRGDVPEGDVRRDVLAAFDIQQHLAIFGFLLGKHIFRKGVDLSNVFEHLGNKVAIPMVEGEGGDLNPYKDKFWEDMQPLSLTPLGEGVSERIHIHIRMKIAFSRSSEERNSIRKDPWEAGMIGWSHALTSKMYSSIFLDQQWRDFLP</sequence>
<gene>
    <name evidence="1" type="ORF">A4U43_C07F31660</name>
</gene>
<dbReference type="Proteomes" id="UP000243459">
    <property type="component" value="Chromosome 7"/>
</dbReference>
<proteinExistence type="predicted"/>
<organism evidence="1 2">
    <name type="scientific">Asparagus officinalis</name>
    <name type="common">Garden asparagus</name>
    <dbReference type="NCBI Taxonomy" id="4686"/>
    <lineage>
        <taxon>Eukaryota</taxon>
        <taxon>Viridiplantae</taxon>
        <taxon>Streptophyta</taxon>
        <taxon>Embryophyta</taxon>
        <taxon>Tracheophyta</taxon>
        <taxon>Spermatophyta</taxon>
        <taxon>Magnoliopsida</taxon>
        <taxon>Liliopsida</taxon>
        <taxon>Asparagales</taxon>
        <taxon>Asparagaceae</taxon>
        <taxon>Asparagoideae</taxon>
        <taxon>Asparagus</taxon>
    </lineage>
</organism>
<evidence type="ECO:0000313" key="2">
    <source>
        <dbReference type="Proteomes" id="UP000243459"/>
    </source>
</evidence>
<dbReference type="EMBL" id="CM007387">
    <property type="protein sequence ID" value="ONK64938.1"/>
    <property type="molecule type" value="Genomic_DNA"/>
</dbReference>
<keyword evidence="2" id="KW-1185">Reference proteome</keyword>
<dbReference type="AlphaFoldDB" id="A0A5P1EGB1"/>
<evidence type="ECO:0000313" key="1">
    <source>
        <dbReference type="EMBL" id="ONK64938.1"/>
    </source>
</evidence>